<reference evidence="1" key="1">
    <citation type="submission" date="2023-03" db="EMBL/GenBank/DDBJ databases">
        <title>Actinorhabdospora filicis NBRC 111898.</title>
        <authorList>
            <person name="Ichikawa N."/>
            <person name="Sato H."/>
            <person name="Tonouchi N."/>
        </authorList>
    </citation>
    <scope>NUCLEOTIDE SEQUENCE</scope>
    <source>
        <strain evidence="1">NBRC 111898</strain>
    </source>
</reference>
<proteinExistence type="predicted"/>
<sequence length="199" mass="20867">MKKTIGSAALAGGLLLAALTGCETGSPAASDPSPQPSAPDKLTSAIAFPQTITLQATDKSGEKTFTLDKGWDESCPKPEEKVAELFKGCEGRVSAGYESADGIRVAIDFYVFPAATGSMDDEILAAKKSKAFDAMPDPLGLDTKLPRTWNATSIKTYMVVCAAGPASAEKLKEREKTAGLFTNPACDWGVNQIKGIFPS</sequence>
<gene>
    <name evidence="1" type="ORF">Afil01_18690</name>
</gene>
<dbReference type="AlphaFoldDB" id="A0A9W6W2I8"/>
<accession>A0A9W6W2I8</accession>
<protein>
    <recommendedName>
        <fullName evidence="3">Lipoprotein</fullName>
    </recommendedName>
</protein>
<dbReference type="RefSeq" id="WP_285662197.1">
    <property type="nucleotide sequence ID" value="NZ_BSTX01000001.1"/>
</dbReference>
<dbReference type="EMBL" id="BSTX01000001">
    <property type="protein sequence ID" value="GLZ77062.1"/>
    <property type="molecule type" value="Genomic_DNA"/>
</dbReference>
<dbReference type="Proteomes" id="UP001165079">
    <property type="component" value="Unassembled WGS sequence"/>
</dbReference>
<comment type="caution">
    <text evidence="1">The sequence shown here is derived from an EMBL/GenBank/DDBJ whole genome shotgun (WGS) entry which is preliminary data.</text>
</comment>
<organism evidence="1 2">
    <name type="scientific">Actinorhabdospora filicis</name>
    <dbReference type="NCBI Taxonomy" id="1785913"/>
    <lineage>
        <taxon>Bacteria</taxon>
        <taxon>Bacillati</taxon>
        <taxon>Actinomycetota</taxon>
        <taxon>Actinomycetes</taxon>
        <taxon>Micromonosporales</taxon>
        <taxon>Micromonosporaceae</taxon>
        <taxon>Actinorhabdospora</taxon>
    </lineage>
</organism>
<dbReference type="PROSITE" id="PS51257">
    <property type="entry name" value="PROKAR_LIPOPROTEIN"/>
    <property type="match status" value="1"/>
</dbReference>
<evidence type="ECO:0000313" key="1">
    <source>
        <dbReference type="EMBL" id="GLZ77062.1"/>
    </source>
</evidence>
<evidence type="ECO:0000313" key="2">
    <source>
        <dbReference type="Proteomes" id="UP001165079"/>
    </source>
</evidence>
<name>A0A9W6W2I8_9ACTN</name>
<evidence type="ECO:0008006" key="3">
    <source>
        <dbReference type="Google" id="ProtNLM"/>
    </source>
</evidence>
<keyword evidence="2" id="KW-1185">Reference proteome</keyword>